<dbReference type="OrthoDB" id="9768282at2"/>
<dbReference type="Proteomes" id="UP000315700">
    <property type="component" value="Chromosome"/>
</dbReference>
<dbReference type="PANTHER" id="PTHR48098">
    <property type="entry name" value="ENTEROCHELIN ESTERASE-RELATED"/>
    <property type="match status" value="1"/>
</dbReference>
<reference evidence="1 2" key="1">
    <citation type="submission" date="2019-02" db="EMBL/GenBank/DDBJ databases">
        <title>Deep-cultivation of Planctomycetes and their phenomic and genomic characterization uncovers novel biology.</title>
        <authorList>
            <person name="Wiegand S."/>
            <person name="Jogler M."/>
            <person name="Boedeker C."/>
            <person name="Pinto D."/>
            <person name="Vollmers J."/>
            <person name="Rivas-Marin E."/>
            <person name="Kohn T."/>
            <person name="Peeters S.H."/>
            <person name="Heuer A."/>
            <person name="Rast P."/>
            <person name="Oberbeckmann S."/>
            <person name="Bunk B."/>
            <person name="Jeske O."/>
            <person name="Meyerdierks A."/>
            <person name="Storesund J.E."/>
            <person name="Kallscheuer N."/>
            <person name="Luecker S."/>
            <person name="Lage O.M."/>
            <person name="Pohl T."/>
            <person name="Merkel B.J."/>
            <person name="Hornburger P."/>
            <person name="Mueller R.-W."/>
            <person name="Bruemmer F."/>
            <person name="Labrenz M."/>
            <person name="Spormann A.M."/>
            <person name="Op den Camp H."/>
            <person name="Overmann J."/>
            <person name="Amann R."/>
            <person name="Jetten M.S.M."/>
            <person name="Mascher T."/>
            <person name="Medema M.H."/>
            <person name="Devos D.P."/>
            <person name="Kaster A.-K."/>
            <person name="Ovreas L."/>
            <person name="Rohde M."/>
            <person name="Galperin M.Y."/>
            <person name="Jogler C."/>
        </authorList>
    </citation>
    <scope>NUCLEOTIDE SEQUENCE [LARGE SCALE GENOMIC DNA]</scope>
    <source>
        <strain evidence="1 2">Pan44</strain>
    </source>
</reference>
<dbReference type="InterPro" id="IPR029058">
    <property type="entry name" value="AB_hydrolase_fold"/>
</dbReference>
<protein>
    <submittedName>
        <fullName evidence="1">Esterase</fullName>
    </submittedName>
</protein>
<dbReference type="InterPro" id="IPR050583">
    <property type="entry name" value="Mycobacterial_A85_antigen"/>
</dbReference>
<dbReference type="EMBL" id="CP036271">
    <property type="protein sequence ID" value="QDT54065.1"/>
    <property type="molecule type" value="Genomic_DNA"/>
</dbReference>
<keyword evidence="2" id="KW-1185">Reference proteome</keyword>
<sequence>MMFQLHEKIRLPLDFPLLIAAAVISVATASSPTTVEGQTQFSVRFTREVHPRPFSGRVYVYFSRSEEPRRGPNWFRPEPMLAMDVENLPPGQSVELRAPESKDRPGDVQRPATLVFPKGLDARSLAGLKAQAVIRFNPLDREVGTGTGNGFSAAAVVPGGEGPMELVVDRTVGAAAIADTGWTKVFKVPSRLLTEFHGRPVELVAAVQLPPSYGTSPERRYPVIFEVPGFGGALRHGMKGTPYSPATGNGVEFIHVFLDPNCPLGHHVFADSENNGPVGRALVEEFLPALDLKFRTIASPAARFLTGHSSGGWSSLWLQVTYPDVFNGTWSTAPDPVDFRDFQRIDLSRVGENMYVDPAGARRPLARVGGKPILWYDDFARMEDVLGPGGQLHSFEAVFSPRGSDGRPRLIWERETGAVDAAVAETWKRYDIRLILEENWATLGPKLAGKLHVFMGDQDTFYLEGATKLLKGSLEKLGSDAVVEIHPGADHSTLMTEQLKARIPREMSERFLRMMPQDGAGNPIGAGR</sequence>
<dbReference type="PANTHER" id="PTHR48098:SF3">
    <property type="entry name" value="IRON(III) ENTEROBACTIN ESTERASE"/>
    <property type="match status" value="1"/>
</dbReference>
<dbReference type="InterPro" id="IPR000801">
    <property type="entry name" value="Esterase-like"/>
</dbReference>
<organism evidence="1 2">
    <name type="scientific">Caulifigura coniformis</name>
    <dbReference type="NCBI Taxonomy" id="2527983"/>
    <lineage>
        <taxon>Bacteria</taxon>
        <taxon>Pseudomonadati</taxon>
        <taxon>Planctomycetota</taxon>
        <taxon>Planctomycetia</taxon>
        <taxon>Planctomycetales</taxon>
        <taxon>Planctomycetaceae</taxon>
        <taxon>Caulifigura</taxon>
    </lineage>
</organism>
<name>A0A517SD86_9PLAN</name>
<proteinExistence type="predicted"/>
<dbReference type="KEGG" id="ccos:Pan44_20920"/>
<evidence type="ECO:0000313" key="2">
    <source>
        <dbReference type="Proteomes" id="UP000315700"/>
    </source>
</evidence>
<accession>A0A517SD86</accession>
<dbReference type="Gene3D" id="3.40.50.1820">
    <property type="entry name" value="alpha/beta hydrolase"/>
    <property type="match status" value="1"/>
</dbReference>
<dbReference type="Pfam" id="PF00756">
    <property type="entry name" value="Esterase"/>
    <property type="match status" value="1"/>
</dbReference>
<dbReference type="SUPFAM" id="SSF53474">
    <property type="entry name" value="alpha/beta-Hydrolases"/>
    <property type="match status" value="1"/>
</dbReference>
<dbReference type="AlphaFoldDB" id="A0A517SD86"/>
<evidence type="ECO:0000313" key="1">
    <source>
        <dbReference type="EMBL" id="QDT54065.1"/>
    </source>
</evidence>
<gene>
    <name evidence="1" type="ORF">Pan44_20920</name>
</gene>
<dbReference type="InParanoid" id="A0A517SD86"/>